<sequence>MNFCRWLFCAFLICFLPFSASAKIYTTPILAEAHDLLQTSPEKSLRITDRYLQQRRMSDQSENSRVHVNDDADHSVRTPLNTVNAMQIKARAHSLLNQPDRAISTIKKAIKLAQENDLEFTIIETQLIYSKIYWENLQNSVLALKLLDNIDNTISQSEPLKLTKQVKVLQYETLLQRAVIESAVGTEEKAEKLFSKAKRLLTNLDNTTALIEYQLTLGQHYLLYNHYDLALDRLLSGYWLSVEEDNKAQTAVANLGLATLFEQRSVFDKALEHATQAGEFFEHFKRTQPLAKTLALIASIYEQQGRYNLALVHYFNALDQESQLKHDGRSSQLYLNIARVYLQLYNYPKAEQYLQQARQMAKKSGNEALNADTLLLEGKLQLAEGHIAKAISTLQSGLLAASRIGQLNLQLQGEVILSQAFEQNGDYYNALLSQRRYEQLFERQQKTQLKSNVEVFKQQQRMMERSLMLEELERQQFESEKALYQQQQVSIFLISLLLVVSIVLWRRHSVANMLQNRFKQLRTEFYTHPRSGLRNLRMLNARLPDSLQQSSANFEQWHLGDIINEPLSDRLRFALIEIPFLKHIYLERGYQQGLEMERQLGAYFQNEVCKPARLYHFSDAMFLYIEPNSRLNSEPSQLADSIQQLIDGFIADRHIDNKVRIGMAEYPFLPRAYTAINDQELIDILLMATNAARLNNKKEQGSQWVHLSAIDAAPAASFASDNIRKACIQGINNGLVKVQASTRLEFCWNNDHDSDDQVNKIL</sequence>
<reference evidence="8 9" key="1">
    <citation type="submission" date="2018-01" db="EMBL/GenBank/DDBJ databases">
        <title>Whole genome sequencing of Histamine producing bacteria.</title>
        <authorList>
            <person name="Butler K."/>
        </authorList>
    </citation>
    <scope>NUCLEOTIDE SEQUENCE [LARGE SCALE GENOMIC DNA]</scope>
    <source>
        <strain evidence="8 9">DSM 24669</strain>
    </source>
</reference>
<dbReference type="Proteomes" id="UP000240481">
    <property type="component" value="Unassembled WGS sequence"/>
</dbReference>
<dbReference type="SUPFAM" id="SSF48452">
    <property type="entry name" value="TPR-like"/>
    <property type="match status" value="1"/>
</dbReference>
<dbReference type="Pfam" id="PF13424">
    <property type="entry name" value="TPR_12"/>
    <property type="match status" value="1"/>
</dbReference>
<evidence type="ECO:0000256" key="7">
    <source>
        <dbReference type="SAM" id="SignalP"/>
    </source>
</evidence>
<feature type="chain" id="PRO_5030009246" evidence="7">
    <location>
        <begin position="23"/>
        <end position="762"/>
    </location>
</feature>
<accession>A0A0J8XVT1</accession>
<feature type="signal peptide" evidence="7">
    <location>
        <begin position="1"/>
        <end position="22"/>
    </location>
</feature>
<dbReference type="OrthoDB" id="5900357at2"/>
<protein>
    <submittedName>
        <fullName evidence="8">Tetratricopeptide repeat protein</fullName>
    </submittedName>
</protein>
<dbReference type="GO" id="GO:0005737">
    <property type="term" value="C:cytoplasm"/>
    <property type="evidence" value="ECO:0007669"/>
    <property type="project" value="UniProtKB-SubCell"/>
</dbReference>
<organism evidence="8 9">
    <name type="scientific">Photobacterium swingsii</name>
    <dbReference type="NCBI Taxonomy" id="680026"/>
    <lineage>
        <taxon>Bacteria</taxon>
        <taxon>Pseudomonadati</taxon>
        <taxon>Pseudomonadota</taxon>
        <taxon>Gammaproteobacteria</taxon>
        <taxon>Vibrionales</taxon>
        <taxon>Vibrionaceae</taxon>
        <taxon>Photobacterium</taxon>
    </lineage>
</organism>
<name>A0A0J8XVT1_9GAMM</name>
<keyword evidence="4 6" id="KW-0802">TPR repeat</keyword>
<dbReference type="RefSeq" id="WP_048899922.1">
    <property type="nucleotide sequence ID" value="NZ_AP024852.1"/>
</dbReference>
<dbReference type="STRING" id="680026.AB733_17400"/>
<dbReference type="InterPro" id="IPR051476">
    <property type="entry name" value="Bac_ResReg_Asp_Phosphatase"/>
</dbReference>
<dbReference type="Gene3D" id="1.25.40.10">
    <property type="entry name" value="Tetratricopeptide repeat domain"/>
    <property type="match status" value="1"/>
</dbReference>
<evidence type="ECO:0000256" key="4">
    <source>
        <dbReference type="ARBA" id="ARBA00022803"/>
    </source>
</evidence>
<dbReference type="InterPro" id="IPR043128">
    <property type="entry name" value="Rev_trsase/Diguanyl_cyclase"/>
</dbReference>
<dbReference type="PANTHER" id="PTHR46630">
    <property type="entry name" value="TETRATRICOPEPTIDE REPEAT PROTEIN 29"/>
    <property type="match status" value="1"/>
</dbReference>
<keyword evidence="7" id="KW-0732">Signal</keyword>
<evidence type="ECO:0000256" key="3">
    <source>
        <dbReference type="ARBA" id="ARBA00022737"/>
    </source>
</evidence>
<dbReference type="Pfam" id="PF13181">
    <property type="entry name" value="TPR_8"/>
    <property type="match status" value="1"/>
</dbReference>
<keyword evidence="3" id="KW-0677">Repeat</keyword>
<evidence type="ECO:0000256" key="1">
    <source>
        <dbReference type="ARBA" id="ARBA00004496"/>
    </source>
</evidence>
<dbReference type="PROSITE" id="PS50005">
    <property type="entry name" value="TPR"/>
    <property type="match status" value="1"/>
</dbReference>
<keyword evidence="2" id="KW-0963">Cytoplasm</keyword>
<dbReference type="Gene3D" id="3.30.70.270">
    <property type="match status" value="1"/>
</dbReference>
<evidence type="ECO:0000313" key="9">
    <source>
        <dbReference type="Proteomes" id="UP000240481"/>
    </source>
</evidence>
<dbReference type="InterPro" id="IPR019734">
    <property type="entry name" value="TPR_rpt"/>
</dbReference>
<comment type="caution">
    <text evidence="8">The sequence shown here is derived from an EMBL/GenBank/DDBJ whole genome shotgun (WGS) entry which is preliminary data.</text>
</comment>
<dbReference type="InterPro" id="IPR011990">
    <property type="entry name" value="TPR-like_helical_dom_sf"/>
</dbReference>
<gene>
    <name evidence="8" type="ORF">C9I94_21915</name>
</gene>
<dbReference type="PANTHER" id="PTHR46630:SF1">
    <property type="entry name" value="TETRATRICOPEPTIDE REPEAT PROTEIN 29"/>
    <property type="match status" value="1"/>
</dbReference>
<feature type="repeat" description="TPR" evidence="6">
    <location>
        <begin position="331"/>
        <end position="364"/>
    </location>
</feature>
<dbReference type="EMBL" id="PYLZ01000016">
    <property type="protein sequence ID" value="PSW20929.1"/>
    <property type="molecule type" value="Genomic_DNA"/>
</dbReference>
<evidence type="ECO:0000256" key="6">
    <source>
        <dbReference type="PROSITE-ProRule" id="PRU00339"/>
    </source>
</evidence>
<comment type="subcellular location">
    <subcellularLocation>
        <location evidence="1">Cytoplasm</location>
    </subcellularLocation>
</comment>
<dbReference type="SMART" id="SM00028">
    <property type="entry name" value="TPR"/>
    <property type="match status" value="6"/>
</dbReference>
<dbReference type="AlphaFoldDB" id="A0A0J8XVT1"/>
<keyword evidence="9" id="KW-1185">Reference proteome</keyword>
<evidence type="ECO:0000313" key="8">
    <source>
        <dbReference type="EMBL" id="PSW20929.1"/>
    </source>
</evidence>
<proteinExistence type="inferred from homology"/>
<evidence type="ECO:0000256" key="2">
    <source>
        <dbReference type="ARBA" id="ARBA00022490"/>
    </source>
</evidence>
<evidence type="ECO:0000256" key="5">
    <source>
        <dbReference type="ARBA" id="ARBA00038253"/>
    </source>
</evidence>
<comment type="similarity">
    <text evidence="5">Belongs to the Rap family.</text>
</comment>